<dbReference type="InterPro" id="IPR032466">
    <property type="entry name" value="Metal_Hydrolase"/>
</dbReference>
<dbReference type="EC" id="3.5.2.3" evidence="1"/>
<dbReference type="PANTHER" id="PTHR43668:SF2">
    <property type="entry name" value="ALLANTOINASE"/>
    <property type="match status" value="1"/>
</dbReference>
<sequence length="164" mass="17205">MTELLQQVRIIDPVSETDQIADVLIVDGYISCVAETISDVSADTQIRDCRGLILGSGLVDLYSHSGEPGFEERETISSLLQAAAAGGFTRISILPDTSPPIDNPSVVAQLLQRRGQGGRGTGGLLGRISPHSPHPPLLPPSPPPLPPLWGAITPGGAGRQMTEL</sequence>
<reference evidence="1 2" key="1">
    <citation type="submission" date="2022-10" db="EMBL/GenBank/DDBJ databases">
        <title>Identification of biosynthetic pathway for the production of the potent trypsin inhibitor radiosumin.</title>
        <authorList>
            <person name="Fewer D.P."/>
            <person name="Delbaje E."/>
            <person name="Ouyang X."/>
            <person name="Agostino P.D."/>
            <person name="Wahlsten M."/>
            <person name="Jokela J."/>
            <person name="Permi P."/>
            <person name="Haapaniemi E."/>
            <person name="Koistinen H."/>
        </authorList>
    </citation>
    <scope>NUCLEOTIDE SEQUENCE [LARGE SCALE GENOMIC DNA]</scope>
    <source>
        <strain evidence="1 2">NIES-515</strain>
    </source>
</reference>
<gene>
    <name evidence="1" type="ORF">OGM63_10180</name>
</gene>
<comment type="caution">
    <text evidence="1">The sequence shown here is derived from an EMBL/GenBank/DDBJ whole genome shotgun (WGS) entry which is preliminary data.</text>
</comment>
<keyword evidence="2" id="KW-1185">Reference proteome</keyword>
<name>A0ABT3AXP2_9CYAN</name>
<dbReference type="GO" id="GO:0004151">
    <property type="term" value="F:dihydroorotase activity"/>
    <property type="evidence" value="ECO:0007669"/>
    <property type="project" value="UniProtKB-EC"/>
</dbReference>
<feature type="non-terminal residue" evidence="1">
    <location>
        <position position="164"/>
    </location>
</feature>
<protein>
    <submittedName>
        <fullName evidence="1">Dihydroorotase</fullName>
        <ecNumber evidence="1">3.5.2.3</ecNumber>
    </submittedName>
</protein>
<dbReference type="Gene3D" id="3.20.20.140">
    <property type="entry name" value="Metal-dependent hydrolases"/>
    <property type="match status" value="1"/>
</dbReference>
<dbReference type="InterPro" id="IPR050138">
    <property type="entry name" value="DHOase/Allantoinase_Hydrolase"/>
</dbReference>
<dbReference type="SUPFAM" id="SSF51556">
    <property type="entry name" value="Metallo-dependent hydrolases"/>
    <property type="match status" value="1"/>
</dbReference>
<keyword evidence="1" id="KW-0378">Hydrolase</keyword>
<dbReference type="EMBL" id="JAOWRF010000153">
    <property type="protein sequence ID" value="MCV3213875.1"/>
    <property type="molecule type" value="Genomic_DNA"/>
</dbReference>
<dbReference type="SUPFAM" id="SSF51338">
    <property type="entry name" value="Composite domain of metallo-dependent hydrolases"/>
    <property type="match status" value="1"/>
</dbReference>
<evidence type="ECO:0000313" key="2">
    <source>
        <dbReference type="Proteomes" id="UP001526143"/>
    </source>
</evidence>
<dbReference type="InterPro" id="IPR011059">
    <property type="entry name" value="Metal-dep_hydrolase_composite"/>
</dbReference>
<accession>A0ABT3AXP2</accession>
<dbReference type="Proteomes" id="UP001526143">
    <property type="component" value="Unassembled WGS sequence"/>
</dbReference>
<proteinExistence type="predicted"/>
<dbReference type="Gene3D" id="2.30.40.10">
    <property type="entry name" value="Urease, subunit C, domain 1"/>
    <property type="match status" value="1"/>
</dbReference>
<dbReference type="PANTHER" id="PTHR43668">
    <property type="entry name" value="ALLANTOINASE"/>
    <property type="match status" value="1"/>
</dbReference>
<evidence type="ECO:0000313" key="1">
    <source>
        <dbReference type="EMBL" id="MCV3213875.1"/>
    </source>
</evidence>
<organism evidence="1 2">
    <name type="scientific">Plectonema radiosum NIES-515</name>
    <dbReference type="NCBI Taxonomy" id="2986073"/>
    <lineage>
        <taxon>Bacteria</taxon>
        <taxon>Bacillati</taxon>
        <taxon>Cyanobacteriota</taxon>
        <taxon>Cyanophyceae</taxon>
        <taxon>Oscillatoriophycideae</taxon>
        <taxon>Oscillatoriales</taxon>
        <taxon>Microcoleaceae</taxon>
        <taxon>Plectonema</taxon>
    </lineage>
</organism>